<protein>
    <submittedName>
        <fullName evidence="2">Glycosyltransferase</fullName>
        <ecNumber evidence="2">2.4.-.-</ecNumber>
    </submittedName>
</protein>
<comment type="caution">
    <text evidence="2">The sequence shown here is derived from an EMBL/GenBank/DDBJ whole genome shotgun (WGS) entry which is preliminary data.</text>
</comment>
<dbReference type="Pfam" id="PF00534">
    <property type="entry name" value="Glycos_transf_1"/>
    <property type="match status" value="1"/>
</dbReference>
<proteinExistence type="predicted"/>
<keyword evidence="2" id="KW-0808">Transferase</keyword>
<evidence type="ECO:0000313" key="3">
    <source>
        <dbReference type="Proteomes" id="UP001176891"/>
    </source>
</evidence>
<gene>
    <name evidence="2" type="ORF">Q4Q39_17875</name>
</gene>
<dbReference type="InterPro" id="IPR001296">
    <property type="entry name" value="Glyco_trans_1"/>
</dbReference>
<dbReference type="Proteomes" id="UP001176891">
    <property type="component" value="Unassembled WGS sequence"/>
</dbReference>
<accession>A0ABT8X620</accession>
<organism evidence="2 3">
    <name type="scientific">Flavivirga amylovorans</name>
    <dbReference type="NCBI Taxonomy" id="870486"/>
    <lineage>
        <taxon>Bacteria</taxon>
        <taxon>Pseudomonadati</taxon>
        <taxon>Bacteroidota</taxon>
        <taxon>Flavobacteriia</taxon>
        <taxon>Flavobacteriales</taxon>
        <taxon>Flavobacteriaceae</taxon>
        <taxon>Flavivirga</taxon>
    </lineage>
</organism>
<dbReference type="RefSeq" id="WP_303283937.1">
    <property type="nucleotide sequence ID" value="NZ_BAABCZ010000003.1"/>
</dbReference>
<dbReference type="Gene3D" id="3.40.50.2000">
    <property type="entry name" value="Glycogen Phosphorylase B"/>
    <property type="match status" value="2"/>
</dbReference>
<dbReference type="SUPFAM" id="SSF53756">
    <property type="entry name" value="UDP-Glycosyltransferase/glycogen phosphorylase"/>
    <property type="match status" value="1"/>
</dbReference>
<feature type="domain" description="Glycosyl transferase family 1" evidence="1">
    <location>
        <begin position="162"/>
        <end position="319"/>
    </location>
</feature>
<dbReference type="EC" id="2.4.-.-" evidence="2"/>
<keyword evidence="3" id="KW-1185">Reference proteome</keyword>
<dbReference type="GO" id="GO:0016757">
    <property type="term" value="F:glycosyltransferase activity"/>
    <property type="evidence" value="ECO:0007669"/>
    <property type="project" value="UniProtKB-KW"/>
</dbReference>
<sequence>MNKLFVVFPISGPNNGVKIISNHIIEKLRDKGVNLELIDLAQAREFSNFGRFEFSKVIQSFKILLKILSIPRKSFVYINFTAKGFAYYRDLFFIITSKFLSHKITLHIHENGHENRSSTFLKKLLKNINVVVINKRQLRNLSYLNNIYLLDNSLPDYNTNNSTDTKQQKLLFFSNLSILKGIDFLCDFCDLMYKEMKTPYKLTICGGVLDAYTEQRLNCLLKKYNFIEYLGAIESVEEKKKIFQKHSLLLFTSEENSEVYPLVYIEALMFGLGIITTKQVVSQKVVRNGNGLIISEINKEVFSDINSLLSTNVDEKSRQLYLKGYSFEDFISNLYKIIFREDDKFRTN</sequence>
<evidence type="ECO:0000259" key="1">
    <source>
        <dbReference type="Pfam" id="PF00534"/>
    </source>
</evidence>
<dbReference type="EMBL" id="JAUOEM010000007">
    <property type="protein sequence ID" value="MDO5989277.1"/>
    <property type="molecule type" value="Genomic_DNA"/>
</dbReference>
<keyword evidence="2" id="KW-0328">Glycosyltransferase</keyword>
<name>A0ABT8X620_9FLAO</name>
<evidence type="ECO:0000313" key="2">
    <source>
        <dbReference type="EMBL" id="MDO5989277.1"/>
    </source>
</evidence>
<reference evidence="2" key="1">
    <citation type="submission" date="2023-07" db="EMBL/GenBank/DDBJ databases">
        <title>Two novel species in the genus Flavivirga.</title>
        <authorList>
            <person name="Kwon K."/>
        </authorList>
    </citation>
    <scope>NUCLEOTIDE SEQUENCE</scope>
    <source>
        <strain evidence="2">KACC 14157</strain>
    </source>
</reference>